<keyword evidence="5" id="KW-0539">Nucleus</keyword>
<feature type="domain" description="TAFII55 protein conserved region" evidence="8">
    <location>
        <begin position="106"/>
        <end position="307"/>
    </location>
</feature>
<keyword evidence="9" id="KW-1185">Reference proteome</keyword>
<dbReference type="RefSeq" id="XP_060039282.1">
    <property type="nucleotide sequence ID" value="XM_060183299.1"/>
</dbReference>
<feature type="region of interest" description="Disordered" evidence="7">
    <location>
        <begin position="251"/>
        <end position="270"/>
    </location>
</feature>
<feature type="region of interest" description="Disordered" evidence="7">
    <location>
        <begin position="192"/>
        <end position="223"/>
    </location>
</feature>
<gene>
    <name evidence="10" type="primary">TAF7L</name>
</gene>
<dbReference type="GeneID" id="103127001"/>
<dbReference type="CDD" id="cd08047">
    <property type="entry name" value="TAF7"/>
    <property type="match status" value="1"/>
</dbReference>
<evidence type="ECO:0000256" key="4">
    <source>
        <dbReference type="ARBA" id="ARBA00023163"/>
    </source>
</evidence>
<proteinExistence type="inferred from homology"/>
<evidence type="ECO:0000256" key="6">
    <source>
        <dbReference type="SAM" id="Coils"/>
    </source>
</evidence>
<evidence type="ECO:0000256" key="5">
    <source>
        <dbReference type="ARBA" id="ARBA00023242"/>
    </source>
</evidence>
<accession>A0ABM3WRT8</accession>
<sequence length="514" mass="57520">MECLEGQPSNPSDESLVTTTTPDIISSQDPQILEDHEAEAASHQSAETAANDQVTEVTNNGAQASADQGAQGDTDSGAPTAANPPVEIPPDEKEMSKREDEPPCDLENQFILRLPSEYACTVRKIIHSRNASMKDKLKIDLSPGKRHAVVQVEDVSLSAKLVDLPCVIGSLKTTDKKTFYKTADVSQMLVCSGDGDHRSSLGKARSSSKGAKKDRKGKRESYVWKHGITPPLKDVRKKRFRKTTKKVNDTKETEEISFAEGKGTPSQQSVVTDTTAIPSSPLAQFIDSPEVEKEVKRLLCSDAEAVSARWEVIAEDSTTEIECQGFIPGYVISPGISDYKQEQVSPEYNRLQEMPSDSSSTNDDEEDEDEDEEDEDEDEDEDDDEDEDEEEYDYDEGEDDSYEDLEKDLQAKLIEFDQYEEKEGANLAALEIQKRILCLEKIITKIQNKAQRQKNLIMKVENLMLKNHLKTVLEKLVIEEKERADQLVSLHEKLKYFLEKIGEPDPQIPISTED</sequence>
<keyword evidence="4" id="KW-0804">Transcription</keyword>
<feature type="compositionally biased region" description="Low complexity" evidence="7">
    <location>
        <begin position="61"/>
        <end position="75"/>
    </location>
</feature>
<feature type="coiled-coil region" evidence="6">
    <location>
        <begin position="402"/>
        <end position="463"/>
    </location>
</feature>
<evidence type="ECO:0000313" key="9">
    <source>
        <dbReference type="Proteomes" id="UP001652624"/>
    </source>
</evidence>
<comment type="subcellular location">
    <subcellularLocation>
        <location evidence="1">Nucleus</location>
    </subcellularLocation>
</comment>
<protein>
    <submittedName>
        <fullName evidence="10">Transcription initiation factor TFIID subunit 7-like</fullName>
    </submittedName>
</protein>
<dbReference type="Proteomes" id="UP001652624">
    <property type="component" value="Chromosome X"/>
</dbReference>
<keyword evidence="6" id="KW-0175">Coiled coil</keyword>
<dbReference type="Pfam" id="PF04658">
    <property type="entry name" value="TAFII55_N"/>
    <property type="match status" value="1"/>
</dbReference>
<organism evidence="9 10">
    <name type="scientific">Erinaceus europaeus</name>
    <name type="common">Western European hedgehog</name>
    <dbReference type="NCBI Taxonomy" id="9365"/>
    <lineage>
        <taxon>Eukaryota</taxon>
        <taxon>Metazoa</taxon>
        <taxon>Chordata</taxon>
        <taxon>Craniata</taxon>
        <taxon>Vertebrata</taxon>
        <taxon>Euteleostomi</taxon>
        <taxon>Mammalia</taxon>
        <taxon>Eutheria</taxon>
        <taxon>Laurasiatheria</taxon>
        <taxon>Eulipotyphla</taxon>
        <taxon>Erinaceidae</taxon>
        <taxon>Erinaceinae</taxon>
        <taxon>Erinaceus</taxon>
    </lineage>
</organism>
<feature type="region of interest" description="Disordered" evidence="7">
    <location>
        <begin position="350"/>
        <end position="402"/>
    </location>
</feature>
<evidence type="ECO:0000256" key="7">
    <source>
        <dbReference type="SAM" id="MobiDB-lite"/>
    </source>
</evidence>
<feature type="compositionally biased region" description="Polar residues" evidence="7">
    <location>
        <begin position="7"/>
        <end position="30"/>
    </location>
</feature>
<name>A0ABM3WRT8_ERIEU</name>
<evidence type="ECO:0000256" key="1">
    <source>
        <dbReference type="ARBA" id="ARBA00004123"/>
    </source>
</evidence>
<feature type="compositionally biased region" description="Basic and acidic residues" evidence="7">
    <location>
        <begin position="90"/>
        <end position="101"/>
    </location>
</feature>
<feature type="region of interest" description="Disordered" evidence="7">
    <location>
        <begin position="1"/>
        <end position="104"/>
    </location>
</feature>
<feature type="compositionally biased region" description="Polar residues" evidence="7">
    <location>
        <begin position="51"/>
        <end position="60"/>
    </location>
</feature>
<dbReference type="PANTHER" id="PTHR12228:SF8">
    <property type="entry name" value="TRANSCRIPTION INITIATION FACTOR TFIID SUBUNIT 7-LIKE"/>
    <property type="match status" value="1"/>
</dbReference>
<evidence type="ECO:0000313" key="10">
    <source>
        <dbReference type="RefSeq" id="XP_060039282.1"/>
    </source>
</evidence>
<dbReference type="InterPro" id="IPR006751">
    <property type="entry name" value="TAFII55_prot_cons_reg"/>
</dbReference>
<keyword evidence="3" id="KW-0805">Transcription regulation</keyword>
<reference evidence="10" key="1">
    <citation type="submission" date="2025-08" db="UniProtKB">
        <authorList>
            <consortium name="RefSeq"/>
        </authorList>
    </citation>
    <scope>IDENTIFICATION</scope>
</reference>
<dbReference type="PANTHER" id="PTHR12228">
    <property type="entry name" value="TRANSCRIPTION INITIATION FACTOR TFIID 55 KD SUBUNIT-RELATED"/>
    <property type="match status" value="1"/>
</dbReference>
<evidence type="ECO:0000256" key="2">
    <source>
        <dbReference type="ARBA" id="ARBA00009368"/>
    </source>
</evidence>
<dbReference type="InterPro" id="IPR037817">
    <property type="entry name" value="TAF7"/>
</dbReference>
<evidence type="ECO:0000259" key="8">
    <source>
        <dbReference type="SMART" id="SM01370"/>
    </source>
</evidence>
<comment type="similarity">
    <text evidence="2">Belongs to the TAF7 family.</text>
</comment>
<evidence type="ECO:0000256" key="3">
    <source>
        <dbReference type="ARBA" id="ARBA00023015"/>
    </source>
</evidence>
<feature type="compositionally biased region" description="Acidic residues" evidence="7">
    <location>
        <begin position="362"/>
        <end position="402"/>
    </location>
</feature>
<feature type="compositionally biased region" description="Low complexity" evidence="7">
    <location>
        <begin position="41"/>
        <end position="50"/>
    </location>
</feature>
<dbReference type="SMART" id="SM01370">
    <property type="entry name" value="TAFII55_N"/>
    <property type="match status" value="1"/>
</dbReference>